<feature type="domain" description="TonB-dependent receptor plug" evidence="12">
    <location>
        <begin position="121"/>
        <end position="224"/>
    </location>
</feature>
<dbReference type="InterPro" id="IPR023996">
    <property type="entry name" value="TonB-dep_OMP_SusC/RagA"/>
</dbReference>
<dbReference type="InterPro" id="IPR036942">
    <property type="entry name" value="Beta-barrel_TonB_sf"/>
</dbReference>
<evidence type="ECO:0000256" key="4">
    <source>
        <dbReference type="ARBA" id="ARBA00022692"/>
    </source>
</evidence>
<dbReference type="NCBIfam" id="TIGR04056">
    <property type="entry name" value="OMP_RagA_SusC"/>
    <property type="match status" value="1"/>
</dbReference>
<dbReference type="Pfam" id="PF13715">
    <property type="entry name" value="CarbopepD_reg_2"/>
    <property type="match status" value="1"/>
</dbReference>
<evidence type="ECO:0000256" key="6">
    <source>
        <dbReference type="ARBA" id="ARBA00023136"/>
    </source>
</evidence>
<keyword evidence="14" id="KW-1185">Reference proteome</keyword>
<dbReference type="NCBIfam" id="TIGR04057">
    <property type="entry name" value="SusC_RagA_signa"/>
    <property type="match status" value="1"/>
</dbReference>
<dbReference type="Gene3D" id="2.40.170.20">
    <property type="entry name" value="TonB-dependent receptor, beta-barrel domain"/>
    <property type="match status" value="1"/>
</dbReference>
<accession>A0A4R3KQT2</accession>
<dbReference type="Pfam" id="PF07715">
    <property type="entry name" value="Plug"/>
    <property type="match status" value="1"/>
</dbReference>
<dbReference type="PROSITE" id="PS52016">
    <property type="entry name" value="TONB_DEPENDENT_REC_3"/>
    <property type="match status" value="1"/>
</dbReference>
<proteinExistence type="inferred from homology"/>
<comment type="similarity">
    <text evidence="8 9">Belongs to the TonB-dependent receptor family.</text>
</comment>
<dbReference type="Proteomes" id="UP000295807">
    <property type="component" value="Unassembled WGS sequence"/>
</dbReference>
<dbReference type="InterPro" id="IPR039426">
    <property type="entry name" value="TonB-dep_rcpt-like"/>
</dbReference>
<protein>
    <submittedName>
        <fullName evidence="13">TonB-linked SusC/RagA family outer membrane protein</fullName>
    </submittedName>
</protein>
<keyword evidence="6 8" id="KW-0472">Membrane</keyword>
<evidence type="ECO:0000256" key="1">
    <source>
        <dbReference type="ARBA" id="ARBA00004571"/>
    </source>
</evidence>
<evidence type="ECO:0000256" key="3">
    <source>
        <dbReference type="ARBA" id="ARBA00022452"/>
    </source>
</evidence>
<evidence type="ECO:0000256" key="9">
    <source>
        <dbReference type="RuleBase" id="RU003357"/>
    </source>
</evidence>
<dbReference type="SUPFAM" id="SSF49464">
    <property type="entry name" value="Carboxypeptidase regulatory domain-like"/>
    <property type="match status" value="1"/>
</dbReference>
<dbReference type="InterPro" id="IPR008969">
    <property type="entry name" value="CarboxyPept-like_regulatory"/>
</dbReference>
<evidence type="ECO:0000256" key="7">
    <source>
        <dbReference type="ARBA" id="ARBA00023237"/>
    </source>
</evidence>
<evidence type="ECO:0000256" key="8">
    <source>
        <dbReference type="PROSITE-ProRule" id="PRU01360"/>
    </source>
</evidence>
<evidence type="ECO:0000313" key="14">
    <source>
        <dbReference type="Proteomes" id="UP000295807"/>
    </source>
</evidence>
<sequence>MKFKILLILYLALPCLALSQNATRIIEGQVIAEEDGRPLSGAAVHLTGNLKTVGTDANGRFRMEIPFDSTVTIICSYLGYLDTATRVHPETQSPVLIELRNDVALLDEVVVSTGYQQLPRERATGSFEYIDNELFNRQISTDVISRLDGITGGVLFDKRSGGSTRFNVRGLSTFLSEERPLIVLDNFPYEGDIQNINPNDIESVTILKDAAAASIWGTRAGNGVVVITTKKATYNQPFKLSVSSNVSVVQRPDLFYQSQMSSGDYIDAERFLFERGAYDADINNTRSRPVLTPVVEILNKQRNGLITEAEATRQINALRKHDVRKDLEEYFYRRAINQQYNMQLQGGSTNLRYLFSSGYDKNLRNEVGNQYERITLRALNTFRPVKNLELQAGITWSQSRTENNHPGEIRLSSSRPLYPYARLADERGNPVVLEQAYRLSYLDTAGAGRLLDWKYRPLEELGLSDNTNKLQDLLFKFNARYQLFPFLNAQLNYQFERAVSEDRDYRSEETWFTRNMINRFTQIDGEATTYNVPLGGILDQSRDDLNSHALRGQVNAYHVWNQRHRLAALVGGELRDNRRRSDVNRTYGFDEDLLTYQSVDFINRYPIYDNLSSSSYIHDARSFYGTVNRFISVFGNASYTYDERYTLSASARRDASNLFGVETNDKWKPLWSAGIAWNVGNERFYNWKAVPDLKLRFTYGYAGNVNNSIAAVTTIEYRSVNQRLTPLTHAYVRNPPNPSLRWEQVRTINAGVDFTVKGDWLKGSFEYYSKKSTDLISRVSPTDATSGFTDLTVNSAILRTDGIDINLDIVPLDRAIRWGSQLLFSYNQHKVLKYLVEESSVSRMVGHGAVISPIEGHGAYDIVSHKWGGLDPATGDPRGYINGKLSSEDYRDLINDATLNDVVFHGSALPKYFGGFRNTISWKNISVSANITYRFSYFFRKPTINYNELYDRGLVGHGDYYLRWQQPGDELHTTVPSIGYPVNRYRDQFYQNSEVTVEKGDHLRLQDVHLSYDLSNEVWVSSPFRKLSLTFYARNLGIIWRANDVNLDPDYRSALPAPLSLSFGLKASF</sequence>
<evidence type="ECO:0000256" key="5">
    <source>
        <dbReference type="ARBA" id="ARBA00023077"/>
    </source>
</evidence>
<evidence type="ECO:0000256" key="10">
    <source>
        <dbReference type="SAM" id="SignalP"/>
    </source>
</evidence>
<evidence type="ECO:0000259" key="12">
    <source>
        <dbReference type="Pfam" id="PF07715"/>
    </source>
</evidence>
<feature type="chain" id="PRO_5020899761" evidence="10">
    <location>
        <begin position="20"/>
        <end position="1069"/>
    </location>
</feature>
<organism evidence="13 14">
    <name type="scientific">Anseongella ginsenosidimutans</name>
    <dbReference type="NCBI Taxonomy" id="496056"/>
    <lineage>
        <taxon>Bacteria</taxon>
        <taxon>Pseudomonadati</taxon>
        <taxon>Bacteroidota</taxon>
        <taxon>Sphingobacteriia</taxon>
        <taxon>Sphingobacteriales</taxon>
        <taxon>Sphingobacteriaceae</taxon>
        <taxon>Anseongella</taxon>
    </lineage>
</organism>
<keyword evidence="10" id="KW-0732">Signal</keyword>
<gene>
    <name evidence="13" type="ORF">EDD80_10596</name>
</gene>
<dbReference type="AlphaFoldDB" id="A0A4R3KQT2"/>
<comment type="caution">
    <text evidence="13">The sequence shown here is derived from an EMBL/GenBank/DDBJ whole genome shotgun (WGS) entry which is preliminary data.</text>
</comment>
<dbReference type="InterPro" id="IPR012910">
    <property type="entry name" value="Plug_dom"/>
</dbReference>
<dbReference type="Pfam" id="PF00593">
    <property type="entry name" value="TonB_dep_Rec_b-barrel"/>
    <property type="match status" value="1"/>
</dbReference>
<dbReference type="InterPro" id="IPR000531">
    <property type="entry name" value="Beta-barrel_TonB"/>
</dbReference>
<feature type="signal peptide" evidence="10">
    <location>
        <begin position="1"/>
        <end position="19"/>
    </location>
</feature>
<keyword evidence="7 8" id="KW-0998">Cell outer membrane</keyword>
<evidence type="ECO:0000256" key="2">
    <source>
        <dbReference type="ARBA" id="ARBA00022448"/>
    </source>
</evidence>
<dbReference type="InterPro" id="IPR023997">
    <property type="entry name" value="TonB-dep_OMP_SusC/RagA_CS"/>
</dbReference>
<evidence type="ECO:0000313" key="13">
    <source>
        <dbReference type="EMBL" id="TCS87282.1"/>
    </source>
</evidence>
<comment type="subcellular location">
    <subcellularLocation>
        <location evidence="1 8">Cell outer membrane</location>
        <topology evidence="1 8">Multi-pass membrane protein</topology>
    </subcellularLocation>
</comment>
<keyword evidence="2 8" id="KW-0813">Transport</keyword>
<evidence type="ECO:0000259" key="11">
    <source>
        <dbReference type="Pfam" id="PF00593"/>
    </source>
</evidence>
<dbReference type="Gene3D" id="2.60.40.1120">
    <property type="entry name" value="Carboxypeptidase-like, regulatory domain"/>
    <property type="match status" value="1"/>
</dbReference>
<reference evidence="13 14" key="1">
    <citation type="submission" date="2019-03" db="EMBL/GenBank/DDBJ databases">
        <title>Genomic Encyclopedia of Type Strains, Phase IV (KMG-IV): sequencing the most valuable type-strain genomes for metagenomic binning, comparative biology and taxonomic classification.</title>
        <authorList>
            <person name="Goeker M."/>
        </authorList>
    </citation>
    <scope>NUCLEOTIDE SEQUENCE [LARGE SCALE GENOMIC DNA]</scope>
    <source>
        <strain evidence="13 14">DSM 21100</strain>
    </source>
</reference>
<keyword evidence="5 9" id="KW-0798">TonB box</keyword>
<dbReference type="EMBL" id="SMAD01000005">
    <property type="protein sequence ID" value="TCS87282.1"/>
    <property type="molecule type" value="Genomic_DNA"/>
</dbReference>
<feature type="domain" description="TonB-dependent receptor-like beta-barrel" evidence="11">
    <location>
        <begin position="466"/>
        <end position="1036"/>
    </location>
</feature>
<dbReference type="GO" id="GO:0009279">
    <property type="term" value="C:cell outer membrane"/>
    <property type="evidence" value="ECO:0007669"/>
    <property type="project" value="UniProtKB-SubCell"/>
</dbReference>
<dbReference type="Gene3D" id="2.170.130.10">
    <property type="entry name" value="TonB-dependent receptor, plug domain"/>
    <property type="match status" value="1"/>
</dbReference>
<dbReference type="InterPro" id="IPR037066">
    <property type="entry name" value="Plug_dom_sf"/>
</dbReference>
<dbReference type="RefSeq" id="WP_132129080.1">
    <property type="nucleotide sequence ID" value="NZ_SMAD01000005.1"/>
</dbReference>
<name>A0A4R3KQT2_9SPHI</name>
<keyword evidence="4 8" id="KW-0812">Transmembrane</keyword>
<keyword evidence="3 8" id="KW-1134">Transmembrane beta strand</keyword>
<dbReference type="SUPFAM" id="SSF56935">
    <property type="entry name" value="Porins"/>
    <property type="match status" value="1"/>
</dbReference>
<dbReference type="OrthoDB" id="9768177at2"/>